<feature type="compositionally biased region" description="Polar residues" evidence="1">
    <location>
        <begin position="40"/>
        <end position="53"/>
    </location>
</feature>
<dbReference type="RefSeq" id="WP_155716460.1">
    <property type="nucleotide sequence ID" value="NZ_VVIQ01000011.1"/>
</dbReference>
<dbReference type="AlphaFoldDB" id="A0A7C9HH71"/>
<evidence type="ECO:0000256" key="1">
    <source>
        <dbReference type="SAM" id="MobiDB-lite"/>
    </source>
</evidence>
<protein>
    <submittedName>
        <fullName evidence="2">Uncharacterized protein</fullName>
    </submittedName>
</protein>
<reference evidence="2 3" key="1">
    <citation type="submission" date="2019-09" db="EMBL/GenBank/DDBJ databases">
        <title>Prevotella A2879 sp. nov., isolated from an abscess of a patient.</title>
        <authorList>
            <person name="Buhl M."/>
            <person name="Oberhettinger P."/>
        </authorList>
    </citation>
    <scope>NUCLEOTIDE SEQUENCE [LARGE SCALE GENOMIC DNA]</scope>
    <source>
        <strain evidence="2 3">A2879</strain>
    </source>
</reference>
<evidence type="ECO:0000313" key="3">
    <source>
        <dbReference type="Proteomes" id="UP000482295"/>
    </source>
</evidence>
<gene>
    <name evidence="2" type="ORF">F0475_09825</name>
</gene>
<feature type="region of interest" description="Disordered" evidence="1">
    <location>
        <begin position="24"/>
        <end position="85"/>
    </location>
</feature>
<dbReference type="Proteomes" id="UP000482295">
    <property type="component" value="Unassembled WGS sequence"/>
</dbReference>
<dbReference type="EMBL" id="VVIQ01000011">
    <property type="protein sequence ID" value="MUL28586.1"/>
    <property type="molecule type" value="Genomic_DNA"/>
</dbReference>
<keyword evidence="3" id="KW-1185">Reference proteome</keyword>
<accession>A0A7C9HH71</accession>
<feature type="compositionally biased region" description="Acidic residues" evidence="1">
    <location>
        <begin position="54"/>
        <end position="74"/>
    </location>
</feature>
<comment type="caution">
    <text evidence="2">The sequence shown here is derived from an EMBL/GenBank/DDBJ whole genome shotgun (WGS) entry which is preliminary data.</text>
</comment>
<name>A0A7C9HH71_9BACT</name>
<evidence type="ECO:0000313" key="2">
    <source>
        <dbReference type="EMBL" id="MUL28586.1"/>
    </source>
</evidence>
<sequence>MKEFILSLLLTICFVGCSIRRSSDETKQPVSTEQTDLDTNEVSGESPSFSTDSEYSDGTDDELTDESSEGSEVEDGTHSATVYYNNPQTGYSATYTLDVEVEDGQVVQIDFPNGGYIDSDHITPEALNSDGECTIYGDDGKTYVIHIDL</sequence>
<proteinExistence type="predicted"/>
<organism evidence="2 3">
    <name type="scientific">Prevotella vespertina</name>
    <dbReference type="NCBI Taxonomy" id="2608404"/>
    <lineage>
        <taxon>Bacteria</taxon>
        <taxon>Pseudomonadati</taxon>
        <taxon>Bacteroidota</taxon>
        <taxon>Bacteroidia</taxon>
        <taxon>Bacteroidales</taxon>
        <taxon>Prevotellaceae</taxon>
        <taxon>Prevotella</taxon>
    </lineage>
</organism>